<protein>
    <submittedName>
        <fullName evidence="2">Uncharacterized protein</fullName>
    </submittedName>
</protein>
<evidence type="ECO:0000313" key="2">
    <source>
        <dbReference type="EMBL" id="PCG70344.1"/>
    </source>
</evidence>
<organism evidence="2">
    <name type="scientific">Heliothis virescens</name>
    <name type="common">Tobacco budworm moth</name>
    <dbReference type="NCBI Taxonomy" id="7102"/>
    <lineage>
        <taxon>Eukaryota</taxon>
        <taxon>Metazoa</taxon>
        <taxon>Ecdysozoa</taxon>
        <taxon>Arthropoda</taxon>
        <taxon>Hexapoda</taxon>
        <taxon>Insecta</taxon>
        <taxon>Pterygota</taxon>
        <taxon>Neoptera</taxon>
        <taxon>Endopterygota</taxon>
        <taxon>Lepidoptera</taxon>
        <taxon>Glossata</taxon>
        <taxon>Ditrysia</taxon>
        <taxon>Noctuoidea</taxon>
        <taxon>Noctuidae</taxon>
        <taxon>Heliothinae</taxon>
        <taxon>Heliothis</taxon>
    </lineage>
</organism>
<accession>A0A2A4JFJ3</accession>
<sequence length="255" mass="27777">MQKLVIILSVLGLAVANPVDIAKVNENLLSQDVVSRNSVMENLVNNLLEDLRKTMVTGSDDIPVLDPLEVDHFHLDEQTLPVPSGHVILKDLVVSKLSTFVVDTLSINTASFIPLRYRLTFDIHIPVLEVIADNYDLQVSAAGANIFGNGDATINLIEPRVKGELVVGPRISIGAGLYYSITSSDVHLSLKGFQSQINGLMNDEAMSAFINTFLGHLVPEAIVLYEKDINKFLSETVQEIGNELLSDFNLAGILG</sequence>
<reference evidence="2" key="1">
    <citation type="submission" date="2017-09" db="EMBL/GenBank/DDBJ databases">
        <title>Contemporary evolution of a Lepidopteran species, Heliothis virescens, in response to modern agricultural practices.</title>
        <authorList>
            <person name="Fritz M.L."/>
            <person name="Deyonke A.M."/>
            <person name="Papanicolaou A."/>
            <person name="Micinski S."/>
            <person name="Westbrook J."/>
            <person name="Gould F."/>
        </authorList>
    </citation>
    <scope>NUCLEOTIDE SEQUENCE [LARGE SCALE GENOMIC DNA]</scope>
    <source>
        <strain evidence="2">HvINT-</strain>
        <tissue evidence="2">Whole body</tissue>
    </source>
</reference>
<keyword evidence="1" id="KW-0732">Signal</keyword>
<dbReference type="EMBL" id="NWSH01001720">
    <property type="protein sequence ID" value="PCG70344.1"/>
    <property type="molecule type" value="Genomic_DNA"/>
</dbReference>
<gene>
    <name evidence="2" type="ORF">B5V51_3094</name>
</gene>
<dbReference type="PANTHER" id="PTHR11008">
    <property type="entry name" value="PROTEIN TAKEOUT-LIKE PROTEIN"/>
    <property type="match status" value="1"/>
</dbReference>
<dbReference type="Pfam" id="PF06585">
    <property type="entry name" value="JHBP"/>
    <property type="match status" value="1"/>
</dbReference>
<proteinExistence type="predicted"/>
<evidence type="ECO:0000256" key="1">
    <source>
        <dbReference type="SAM" id="SignalP"/>
    </source>
</evidence>
<dbReference type="InterPro" id="IPR038606">
    <property type="entry name" value="To_sf"/>
</dbReference>
<dbReference type="PANTHER" id="PTHR11008:SF9">
    <property type="entry name" value="PROTEIN TAKEOUT-LIKE PROTEIN"/>
    <property type="match status" value="1"/>
</dbReference>
<feature type="chain" id="PRO_5013059801" evidence="1">
    <location>
        <begin position="17"/>
        <end position="255"/>
    </location>
</feature>
<dbReference type="AlphaFoldDB" id="A0A2A4JFJ3"/>
<dbReference type="Gene3D" id="3.15.10.30">
    <property type="entry name" value="Haemolymph juvenile hormone binding protein"/>
    <property type="match status" value="1"/>
</dbReference>
<feature type="signal peptide" evidence="1">
    <location>
        <begin position="1"/>
        <end position="16"/>
    </location>
</feature>
<comment type="caution">
    <text evidence="2">The sequence shown here is derived from an EMBL/GenBank/DDBJ whole genome shotgun (WGS) entry which is preliminary data.</text>
</comment>
<dbReference type="InterPro" id="IPR010562">
    <property type="entry name" value="Haemolymph_juvenile_hormone-bd"/>
</dbReference>
<dbReference type="SMART" id="SM00700">
    <property type="entry name" value="JHBP"/>
    <property type="match status" value="1"/>
</dbReference>
<name>A0A2A4JFJ3_HELVI</name>